<keyword evidence="3" id="KW-1185">Reference proteome</keyword>
<organism evidence="2 3">
    <name type="scientific">Xanthomonas bonasiae</name>
    <dbReference type="NCBI Taxonomy" id="2810351"/>
    <lineage>
        <taxon>Bacteria</taxon>
        <taxon>Pseudomonadati</taxon>
        <taxon>Pseudomonadota</taxon>
        <taxon>Gammaproteobacteria</taxon>
        <taxon>Lysobacterales</taxon>
        <taxon>Lysobacteraceae</taxon>
        <taxon>Xanthomonas</taxon>
    </lineage>
</organism>
<accession>A0ABS3AYP6</accession>
<dbReference type="RefSeq" id="WP_206228744.1">
    <property type="nucleotide sequence ID" value="NZ_JAFIWB010000002.1"/>
</dbReference>
<keyword evidence="1" id="KW-1133">Transmembrane helix</keyword>
<dbReference type="Gene3D" id="1.25.40.10">
    <property type="entry name" value="Tetratricopeptide repeat domain"/>
    <property type="match status" value="1"/>
</dbReference>
<sequence>MTPRRKIAIRIFCLALFVVLVVVIFLNGMNNGNVDVVIPAGAYEVVSQAKSRDFVGEKNWEAPEAKNFSTATFAVKALARHADAGHGLAACELASIYIYCASLDQEGARVQQLTLQARDHTDLSIVSKLESSWKKKADYCLGLPPASTAKIIDYLRVSADSGNSYAQNLYLSGVLFSGDTLGSINQLVAYRNGAEGLALQAVGQGNVDVMLQLGDAYSGRPRASKALLYEAVRPNPARALALFQNALLRIDAGTRGEPLRIAIGGRIKALNASYPGLVADNKFIPNLNNLDLSGMHSSYARLYDPKGKSLGECRH</sequence>
<dbReference type="InterPro" id="IPR011990">
    <property type="entry name" value="TPR-like_helical_dom_sf"/>
</dbReference>
<evidence type="ECO:0000313" key="3">
    <source>
        <dbReference type="Proteomes" id="UP000695802"/>
    </source>
</evidence>
<dbReference type="EMBL" id="JAFIWB010000002">
    <property type="protein sequence ID" value="MBN6101081.1"/>
    <property type="molecule type" value="Genomic_DNA"/>
</dbReference>
<reference evidence="2 3" key="1">
    <citation type="submission" date="2021-02" db="EMBL/GenBank/DDBJ databases">
        <title>Taxonomically Unique Crown Gall-Associated Xanthomonas Stains Have Deficiency in Virulence Repertories.</title>
        <authorList>
            <person name="Mafakheri H."/>
            <person name="Taghavi S.M."/>
            <person name="Dimkic I."/>
            <person name="Nemanja K."/>
            <person name="Osdaghi E."/>
        </authorList>
    </citation>
    <scope>NUCLEOTIDE SEQUENCE [LARGE SCALE GENOMIC DNA]</scope>
    <source>
        <strain evidence="2 3">FX4</strain>
    </source>
</reference>
<name>A0ABS3AYP6_9XANT</name>
<keyword evidence="1" id="KW-0812">Transmembrane</keyword>
<comment type="caution">
    <text evidence="2">The sequence shown here is derived from an EMBL/GenBank/DDBJ whole genome shotgun (WGS) entry which is preliminary data.</text>
</comment>
<evidence type="ECO:0000256" key="1">
    <source>
        <dbReference type="SAM" id="Phobius"/>
    </source>
</evidence>
<feature type="transmembrane region" description="Helical" evidence="1">
    <location>
        <begin position="7"/>
        <end position="26"/>
    </location>
</feature>
<evidence type="ECO:0000313" key="2">
    <source>
        <dbReference type="EMBL" id="MBN6101081.1"/>
    </source>
</evidence>
<gene>
    <name evidence="2" type="ORF">JR064_02735</name>
</gene>
<dbReference type="Proteomes" id="UP000695802">
    <property type="component" value="Unassembled WGS sequence"/>
</dbReference>
<evidence type="ECO:0008006" key="4">
    <source>
        <dbReference type="Google" id="ProtNLM"/>
    </source>
</evidence>
<proteinExistence type="predicted"/>
<protein>
    <recommendedName>
        <fullName evidence="4">Sel1 repeat family protein</fullName>
    </recommendedName>
</protein>
<keyword evidence="1" id="KW-0472">Membrane</keyword>